<dbReference type="EMBL" id="LZJU01000146">
    <property type="protein sequence ID" value="OBH70710.1"/>
    <property type="molecule type" value="Genomic_DNA"/>
</dbReference>
<evidence type="ECO:0000256" key="2">
    <source>
        <dbReference type="ARBA" id="ARBA00023002"/>
    </source>
</evidence>
<comment type="similarity">
    <text evidence="1">Belongs to the short-chain dehydrogenases/reductases (SDR) family.</text>
</comment>
<dbReference type="PANTHER" id="PTHR42760">
    <property type="entry name" value="SHORT-CHAIN DEHYDROGENASES/REDUCTASES FAMILY MEMBER"/>
    <property type="match status" value="1"/>
</dbReference>
<dbReference type="Pfam" id="PF13561">
    <property type="entry name" value="adh_short_C2"/>
    <property type="match status" value="1"/>
</dbReference>
<dbReference type="Proteomes" id="UP000092389">
    <property type="component" value="Unassembled WGS sequence"/>
</dbReference>
<dbReference type="InterPro" id="IPR036291">
    <property type="entry name" value="NAD(P)-bd_dom_sf"/>
</dbReference>
<proteinExistence type="inferred from homology"/>
<evidence type="ECO:0000313" key="5">
    <source>
        <dbReference type="Proteomes" id="UP000092389"/>
    </source>
</evidence>
<accession>A0A1A2T2T8</accession>
<dbReference type="InterPro" id="IPR002347">
    <property type="entry name" value="SDR_fam"/>
</dbReference>
<dbReference type="RefSeq" id="WP_067828974.1">
    <property type="nucleotide sequence ID" value="NZ_LZJP01000089.1"/>
</dbReference>
<dbReference type="SMART" id="SM00822">
    <property type="entry name" value="PKS_KR"/>
    <property type="match status" value="1"/>
</dbReference>
<sequence>MQDGPRSALVTGGASGIGHEVAARLREAGRDVVVWDLSGADIDCDVSDPDAVSAAMRQVVRDHGPPDRIVTCAGVGASGLLLEQSPAEWNRVLRVNLTGTWLTIRAGAQAMVDAGVGGSIVAVSSISGTVADRDMGAYCVSKAGVNMLVKVAAAEWGAYGIRVNAVGPGVTRTPMLAKPEQLPGWVEALSERTALGGLGDAVDVAGTIVGVLELPWVTGQVVHADGGLALHSPIDAYGQLQRVVGRKASADPEIDDAPDDLAVE</sequence>
<dbReference type="AlphaFoldDB" id="A0A1A2TS22"/>
<dbReference type="PRINTS" id="PR00081">
    <property type="entry name" value="GDHRDH"/>
</dbReference>
<organism evidence="4 5">
    <name type="scientific">Mycobacterium mantenii</name>
    <dbReference type="NCBI Taxonomy" id="560555"/>
    <lineage>
        <taxon>Bacteria</taxon>
        <taxon>Bacillati</taxon>
        <taxon>Actinomycetota</taxon>
        <taxon>Actinomycetes</taxon>
        <taxon>Mycobacteriales</taxon>
        <taxon>Mycobacteriaceae</taxon>
        <taxon>Mycobacterium</taxon>
        <taxon>Mycobacterium avium complex (MAC)</taxon>
    </lineage>
</organism>
<name>A0A1A2TS22_MYCNT</name>
<evidence type="ECO:0000313" key="4">
    <source>
        <dbReference type="EMBL" id="OBH70710.1"/>
    </source>
</evidence>
<dbReference type="GO" id="GO:0016616">
    <property type="term" value="F:oxidoreductase activity, acting on the CH-OH group of donors, NAD or NADP as acceptor"/>
    <property type="evidence" value="ECO:0007669"/>
    <property type="project" value="TreeGrafter"/>
</dbReference>
<reference evidence="4 5" key="1">
    <citation type="submission" date="2016-06" db="EMBL/GenBank/DDBJ databases">
        <authorList>
            <person name="Kjaerup R.B."/>
            <person name="Dalgaard T.S."/>
            <person name="Juul-Madsen H.R."/>
        </authorList>
    </citation>
    <scope>NUCLEOTIDE SEQUENCE [LARGE SCALE GENOMIC DNA]</scope>
    <source>
        <strain evidence="4 5">E152</strain>
    </source>
</reference>
<dbReference type="FunFam" id="3.40.50.720:FF:000084">
    <property type="entry name" value="Short-chain dehydrogenase reductase"/>
    <property type="match status" value="1"/>
</dbReference>
<protein>
    <submittedName>
        <fullName evidence="4">Glucose 1-dehydrogenase</fullName>
    </submittedName>
</protein>
<dbReference type="OrthoDB" id="8991930at2"/>
<dbReference type="InterPro" id="IPR057326">
    <property type="entry name" value="KR_dom"/>
</dbReference>
<comment type="caution">
    <text evidence="4">The sequence shown here is derived from an EMBL/GenBank/DDBJ whole genome shotgun (WGS) entry which is preliminary data.</text>
</comment>
<feature type="domain" description="Ketoreductase" evidence="3">
    <location>
        <begin position="6"/>
        <end position="169"/>
    </location>
</feature>
<dbReference type="SUPFAM" id="SSF51735">
    <property type="entry name" value="NAD(P)-binding Rossmann-fold domains"/>
    <property type="match status" value="1"/>
</dbReference>
<dbReference type="InterPro" id="IPR020904">
    <property type="entry name" value="Sc_DH/Rdtase_CS"/>
</dbReference>
<dbReference type="Gene3D" id="3.40.50.720">
    <property type="entry name" value="NAD(P)-binding Rossmann-like Domain"/>
    <property type="match status" value="1"/>
</dbReference>
<evidence type="ECO:0000256" key="1">
    <source>
        <dbReference type="ARBA" id="ARBA00006484"/>
    </source>
</evidence>
<evidence type="ECO:0000259" key="3">
    <source>
        <dbReference type="SMART" id="SM00822"/>
    </source>
</evidence>
<dbReference type="CDD" id="cd05233">
    <property type="entry name" value="SDR_c"/>
    <property type="match status" value="1"/>
</dbReference>
<gene>
    <name evidence="4" type="ORF">A5683_02730</name>
</gene>
<keyword evidence="2" id="KW-0560">Oxidoreductase</keyword>
<accession>A0A1A2TS22</accession>
<dbReference type="PROSITE" id="PS00061">
    <property type="entry name" value="ADH_SHORT"/>
    <property type="match status" value="1"/>
</dbReference>